<dbReference type="Gene3D" id="3.40.190.10">
    <property type="entry name" value="Periplasmic binding protein-like II"/>
    <property type="match status" value="1"/>
</dbReference>
<reference evidence="2" key="1">
    <citation type="submission" date="2018-06" db="EMBL/GenBank/DDBJ databases">
        <authorList>
            <person name="Zhirakovskaya E."/>
        </authorList>
    </citation>
    <scope>NUCLEOTIDE SEQUENCE</scope>
</reference>
<organism evidence="2">
    <name type="scientific">hydrothermal vent metagenome</name>
    <dbReference type="NCBI Taxonomy" id="652676"/>
    <lineage>
        <taxon>unclassified sequences</taxon>
        <taxon>metagenomes</taxon>
        <taxon>ecological metagenomes</taxon>
    </lineage>
</organism>
<evidence type="ECO:0000313" key="2">
    <source>
        <dbReference type="EMBL" id="VAW17298.1"/>
    </source>
</evidence>
<dbReference type="Pfam" id="PF00496">
    <property type="entry name" value="SBP_bac_5"/>
    <property type="match status" value="1"/>
</dbReference>
<dbReference type="PANTHER" id="PTHR30290">
    <property type="entry name" value="PERIPLASMIC BINDING COMPONENT OF ABC TRANSPORTER"/>
    <property type="match status" value="1"/>
</dbReference>
<proteinExistence type="predicted"/>
<dbReference type="AlphaFoldDB" id="A0A3B0TH82"/>
<dbReference type="EMBL" id="UOEQ01000132">
    <property type="protein sequence ID" value="VAW17298.1"/>
    <property type="molecule type" value="Genomic_DNA"/>
</dbReference>
<dbReference type="GO" id="GO:1904680">
    <property type="term" value="F:peptide transmembrane transporter activity"/>
    <property type="evidence" value="ECO:0007669"/>
    <property type="project" value="TreeGrafter"/>
</dbReference>
<dbReference type="InterPro" id="IPR039424">
    <property type="entry name" value="SBP_5"/>
</dbReference>
<dbReference type="Gene3D" id="3.10.105.10">
    <property type="entry name" value="Dipeptide-binding Protein, Domain 3"/>
    <property type="match status" value="1"/>
</dbReference>
<feature type="non-terminal residue" evidence="2">
    <location>
        <position position="1"/>
    </location>
</feature>
<dbReference type="InterPro" id="IPR000914">
    <property type="entry name" value="SBP_5_dom"/>
</dbReference>
<sequence length="474" mass="54322">HEFSADDIAFFWKDVMEDPNTTVPVHPALFVAPGVAPEFEQIDKYTIRFTYPFAFKYALQSLSAVEDTFAWPKHELAKLHPKYNSDATYEEFNQLAPWWSDRSKETLSAWSLESVSDDSTLVRMVRNPYYWKVDTAGNQLPYVDYVEYGIVPDRQSVALGNISGQFDYDGTWVGNQHLPLFLREQEGRDLEIGWFNNTPGMAVYMNYDNADDNKRNLVRDLNFRKAMSLAIDRDSINRQFFLDLLDPSAFSFSPNSPYYDAEAGTQFAELDIERANALLDEAGYMDSDGDGIREYADGTDIELVIDVANHDLYVPITELLVESIPASIGIGLVMNNQQQDLIFERRQTLDWDLHVFDIYGSTAPLAKLEDWVPVSQGFPFWNQKASEAPFSPEYAEFSEILLGARALDYDTRVSEMKRANAIMTENVFNLYVGFYRRAFIYNSNLGNMPTEAMRDVSFGLLEGPMRPEQVYFKQ</sequence>
<evidence type="ECO:0000259" key="1">
    <source>
        <dbReference type="Pfam" id="PF00496"/>
    </source>
</evidence>
<feature type="domain" description="Solute-binding protein family 5" evidence="1">
    <location>
        <begin position="2"/>
        <end position="363"/>
    </location>
</feature>
<protein>
    <recommendedName>
        <fullName evidence="1">Solute-binding protein family 5 domain-containing protein</fullName>
    </recommendedName>
</protein>
<dbReference type="GO" id="GO:0015833">
    <property type="term" value="P:peptide transport"/>
    <property type="evidence" value="ECO:0007669"/>
    <property type="project" value="TreeGrafter"/>
</dbReference>
<name>A0A3B0TH82_9ZZZZ</name>
<dbReference type="SUPFAM" id="SSF53850">
    <property type="entry name" value="Periplasmic binding protein-like II"/>
    <property type="match status" value="1"/>
</dbReference>
<dbReference type="PANTHER" id="PTHR30290:SF62">
    <property type="entry name" value="OLIGOPEPTIDE ABC TRANSPORTER, PERIPLASMIC OLIGOPEPTIDE-BINDING PROTEIN"/>
    <property type="match status" value="1"/>
</dbReference>
<accession>A0A3B0TH82</accession>
<gene>
    <name evidence="2" type="ORF">MNBD_ALPHA11-1684</name>
</gene>